<evidence type="ECO:0000256" key="1">
    <source>
        <dbReference type="SAM" id="MobiDB-lite"/>
    </source>
</evidence>
<gene>
    <name evidence="2" type="ORF">Fmac_027017</name>
</gene>
<evidence type="ECO:0000313" key="3">
    <source>
        <dbReference type="Proteomes" id="UP001603857"/>
    </source>
</evidence>
<protein>
    <submittedName>
        <fullName evidence="2">Uncharacterized protein</fullName>
    </submittedName>
</protein>
<keyword evidence="3" id="KW-1185">Reference proteome</keyword>
<accession>A0ABD1LH08</accession>
<dbReference type="EMBL" id="JBGMDY010000009">
    <property type="protein sequence ID" value="KAL2322638.1"/>
    <property type="molecule type" value="Genomic_DNA"/>
</dbReference>
<feature type="region of interest" description="Disordered" evidence="1">
    <location>
        <begin position="1"/>
        <end position="34"/>
    </location>
</feature>
<evidence type="ECO:0000313" key="2">
    <source>
        <dbReference type="EMBL" id="KAL2322638.1"/>
    </source>
</evidence>
<feature type="region of interest" description="Disordered" evidence="1">
    <location>
        <begin position="118"/>
        <end position="141"/>
    </location>
</feature>
<organism evidence="2 3">
    <name type="scientific">Flemingia macrophylla</name>
    <dbReference type="NCBI Taxonomy" id="520843"/>
    <lineage>
        <taxon>Eukaryota</taxon>
        <taxon>Viridiplantae</taxon>
        <taxon>Streptophyta</taxon>
        <taxon>Embryophyta</taxon>
        <taxon>Tracheophyta</taxon>
        <taxon>Spermatophyta</taxon>
        <taxon>Magnoliopsida</taxon>
        <taxon>eudicotyledons</taxon>
        <taxon>Gunneridae</taxon>
        <taxon>Pentapetalae</taxon>
        <taxon>rosids</taxon>
        <taxon>fabids</taxon>
        <taxon>Fabales</taxon>
        <taxon>Fabaceae</taxon>
        <taxon>Papilionoideae</taxon>
        <taxon>50 kb inversion clade</taxon>
        <taxon>NPAAA clade</taxon>
        <taxon>indigoferoid/millettioid clade</taxon>
        <taxon>Phaseoleae</taxon>
        <taxon>Flemingia</taxon>
    </lineage>
</organism>
<feature type="compositionally biased region" description="Low complexity" evidence="1">
    <location>
        <begin position="16"/>
        <end position="27"/>
    </location>
</feature>
<dbReference type="Proteomes" id="UP001603857">
    <property type="component" value="Unassembled WGS sequence"/>
</dbReference>
<comment type="caution">
    <text evidence="2">The sequence shown here is derived from an EMBL/GenBank/DDBJ whole genome shotgun (WGS) entry which is preliminary data.</text>
</comment>
<sequence>MSTPFGHASAEPPTPTSGLGSPGSRPSPTLPSPTVKLDTSQTIFIGLMKLPVDLPNIAFRNARLAVDCLSGTLAMCAVLNKARMKRGEEPSCLISFRPSLSLFRDLTRIETHSSSANARPMSLDLPMMKGGNENGNEKGGS</sequence>
<name>A0ABD1LH08_9FABA</name>
<dbReference type="AlphaFoldDB" id="A0ABD1LH08"/>
<proteinExistence type="predicted"/>
<reference evidence="2 3" key="1">
    <citation type="submission" date="2024-08" db="EMBL/GenBank/DDBJ databases">
        <title>Insights into the chromosomal genome structure of Flemingia macrophylla.</title>
        <authorList>
            <person name="Ding Y."/>
            <person name="Zhao Y."/>
            <person name="Bi W."/>
            <person name="Wu M."/>
            <person name="Zhao G."/>
            <person name="Gong Y."/>
            <person name="Li W."/>
            <person name="Zhang P."/>
        </authorList>
    </citation>
    <scope>NUCLEOTIDE SEQUENCE [LARGE SCALE GENOMIC DNA]</scope>
    <source>
        <strain evidence="2">DYQJB</strain>
        <tissue evidence="2">Leaf</tissue>
    </source>
</reference>